<name>A0ABS4YWX2_9MICC</name>
<dbReference type="EMBL" id="JAGIOI010000001">
    <property type="protein sequence ID" value="MBP2413241.1"/>
    <property type="molecule type" value="Genomic_DNA"/>
</dbReference>
<proteinExistence type="predicted"/>
<gene>
    <name evidence="1" type="ORF">JOF48_002040</name>
</gene>
<organism evidence="1 2">
    <name type="scientific">Arthrobacter stackebrandtii</name>
    <dbReference type="NCBI Taxonomy" id="272161"/>
    <lineage>
        <taxon>Bacteria</taxon>
        <taxon>Bacillati</taxon>
        <taxon>Actinomycetota</taxon>
        <taxon>Actinomycetes</taxon>
        <taxon>Micrococcales</taxon>
        <taxon>Micrococcaceae</taxon>
        <taxon>Arthrobacter</taxon>
    </lineage>
</organism>
<reference evidence="1 2" key="1">
    <citation type="submission" date="2021-03" db="EMBL/GenBank/DDBJ databases">
        <title>Sequencing the genomes of 1000 actinobacteria strains.</title>
        <authorList>
            <person name="Klenk H.-P."/>
        </authorList>
    </citation>
    <scope>NUCLEOTIDE SEQUENCE [LARGE SCALE GENOMIC DNA]</scope>
    <source>
        <strain evidence="1 2">DSM 16005</strain>
    </source>
</reference>
<dbReference type="RefSeq" id="WP_209680354.1">
    <property type="nucleotide sequence ID" value="NZ_JAGIOI010000001.1"/>
</dbReference>
<evidence type="ECO:0000313" key="1">
    <source>
        <dbReference type="EMBL" id="MBP2413241.1"/>
    </source>
</evidence>
<comment type="caution">
    <text evidence="1">The sequence shown here is derived from an EMBL/GenBank/DDBJ whole genome shotgun (WGS) entry which is preliminary data.</text>
</comment>
<accession>A0ABS4YWX2</accession>
<keyword evidence="2" id="KW-1185">Reference proteome</keyword>
<dbReference type="Proteomes" id="UP000711614">
    <property type="component" value="Unassembled WGS sequence"/>
</dbReference>
<sequence length="235" mass="26932">MLDDGTGRIHPQLIPLFDQLRTMPKPVLGLSWLQSAQPNTMLRDLAAGRLTLTHEAFQHLPNWRTAAYLRDLLMQSGVLPLKDRQLLLFERWLETHLGAVANPEHAKLLHRFATWHQLRKLRAKAAKAPLCDSTTREAHEQQIQALAFLTWLNHRGTAVNDTRQADLDAWQSENYFTRRASHAFLTWCMNTGNMPALTIHFRQAERQAPMSQHCRLPAGWDHRFATSMGPLVSVI</sequence>
<protein>
    <submittedName>
        <fullName evidence="1">Uncharacterized protein</fullName>
    </submittedName>
</protein>
<evidence type="ECO:0000313" key="2">
    <source>
        <dbReference type="Proteomes" id="UP000711614"/>
    </source>
</evidence>